<keyword evidence="4" id="KW-0349">Heme</keyword>
<dbReference type="InterPro" id="IPR050364">
    <property type="entry name" value="Cytochrome_P450_fung"/>
</dbReference>
<dbReference type="InterPro" id="IPR036396">
    <property type="entry name" value="Cyt_P450_sf"/>
</dbReference>
<evidence type="ECO:0000256" key="5">
    <source>
        <dbReference type="ARBA" id="ARBA00022723"/>
    </source>
</evidence>
<evidence type="ECO:0000256" key="7">
    <source>
        <dbReference type="ARBA" id="ARBA00023004"/>
    </source>
</evidence>
<dbReference type="eggNOG" id="KOG0156">
    <property type="taxonomic scope" value="Eukaryota"/>
</dbReference>
<dbReference type="InterPro" id="IPR001128">
    <property type="entry name" value="Cyt_P450"/>
</dbReference>
<dbReference type="GO" id="GO:0004497">
    <property type="term" value="F:monooxygenase activity"/>
    <property type="evidence" value="ECO:0007669"/>
    <property type="project" value="UniProtKB-KW"/>
</dbReference>
<dbReference type="GO" id="GO:0016705">
    <property type="term" value="F:oxidoreductase activity, acting on paired donors, with incorporation or reduction of molecular oxygen"/>
    <property type="evidence" value="ECO:0007669"/>
    <property type="project" value="InterPro"/>
</dbReference>
<dbReference type="Proteomes" id="UP000053927">
    <property type="component" value="Unassembled WGS sequence"/>
</dbReference>
<dbReference type="PRINTS" id="PR00463">
    <property type="entry name" value="EP450I"/>
</dbReference>
<dbReference type="GO" id="GO:0020037">
    <property type="term" value="F:heme binding"/>
    <property type="evidence" value="ECO:0007669"/>
    <property type="project" value="InterPro"/>
</dbReference>
<reference evidence="10" key="1">
    <citation type="journal article" date="2012" name="Science">
        <title>The Paleozoic origin of enzymatic lignin decomposition reconstructed from 31 fungal genomes.</title>
        <authorList>
            <person name="Floudas D."/>
            <person name="Binder M."/>
            <person name="Riley R."/>
            <person name="Barry K."/>
            <person name="Blanchette R.A."/>
            <person name="Henrissat B."/>
            <person name="Martinez A.T."/>
            <person name="Otillar R."/>
            <person name="Spatafora J.W."/>
            <person name="Yadav J.S."/>
            <person name="Aerts A."/>
            <person name="Benoit I."/>
            <person name="Boyd A."/>
            <person name="Carlson A."/>
            <person name="Copeland A."/>
            <person name="Coutinho P.M."/>
            <person name="de Vries R.P."/>
            <person name="Ferreira P."/>
            <person name="Findley K."/>
            <person name="Foster B."/>
            <person name="Gaskell J."/>
            <person name="Glotzer D."/>
            <person name="Gorecki P."/>
            <person name="Heitman J."/>
            <person name="Hesse C."/>
            <person name="Hori C."/>
            <person name="Igarashi K."/>
            <person name="Jurgens J.A."/>
            <person name="Kallen N."/>
            <person name="Kersten P."/>
            <person name="Kohler A."/>
            <person name="Kuees U."/>
            <person name="Kumar T.K.A."/>
            <person name="Kuo A."/>
            <person name="LaButti K."/>
            <person name="Larrondo L.F."/>
            <person name="Lindquist E."/>
            <person name="Ling A."/>
            <person name="Lombard V."/>
            <person name="Lucas S."/>
            <person name="Lundell T."/>
            <person name="Martin R."/>
            <person name="McLaughlin D.J."/>
            <person name="Morgenstern I."/>
            <person name="Morin E."/>
            <person name="Murat C."/>
            <person name="Nagy L.G."/>
            <person name="Nolan M."/>
            <person name="Ohm R.A."/>
            <person name="Patyshakuliyeva A."/>
            <person name="Rokas A."/>
            <person name="Ruiz-Duenas F.J."/>
            <person name="Sabat G."/>
            <person name="Salamov A."/>
            <person name="Samejima M."/>
            <person name="Schmutz J."/>
            <person name="Slot J.C."/>
            <person name="St John F."/>
            <person name="Stenlid J."/>
            <person name="Sun H."/>
            <person name="Sun S."/>
            <person name="Syed K."/>
            <person name="Tsang A."/>
            <person name="Wiebenga A."/>
            <person name="Young D."/>
            <person name="Pisabarro A."/>
            <person name="Eastwood D.C."/>
            <person name="Martin F."/>
            <person name="Cullen D."/>
            <person name="Grigoriev I.V."/>
            <person name="Hibbett D.S."/>
        </authorList>
    </citation>
    <scope>NUCLEOTIDE SEQUENCE [LARGE SCALE GENOMIC DNA]</scope>
    <source>
        <strain evidence="10">FP-91666</strain>
    </source>
</reference>
<protein>
    <submittedName>
        <fullName evidence="9">Cytochrome P450</fullName>
    </submittedName>
</protein>
<evidence type="ECO:0000256" key="8">
    <source>
        <dbReference type="ARBA" id="ARBA00023033"/>
    </source>
</evidence>
<proteinExistence type="inferred from homology"/>
<keyword evidence="8" id="KW-0503">Monooxygenase</keyword>
<dbReference type="RefSeq" id="XP_007311774.1">
    <property type="nucleotide sequence ID" value="XM_007311712.1"/>
</dbReference>
<dbReference type="OrthoDB" id="2789670at2759"/>
<dbReference type="OMA" id="LWTGGME"/>
<keyword evidence="5" id="KW-0479">Metal-binding</keyword>
<keyword evidence="7" id="KW-0408">Iron</keyword>
<dbReference type="AlphaFoldDB" id="R7RWI9"/>
<dbReference type="SUPFAM" id="SSF48264">
    <property type="entry name" value="Cytochrome P450"/>
    <property type="match status" value="1"/>
</dbReference>
<accession>R7RWI9</accession>
<evidence type="ECO:0000313" key="9">
    <source>
        <dbReference type="EMBL" id="EIM79123.1"/>
    </source>
</evidence>
<evidence type="ECO:0000256" key="2">
    <source>
        <dbReference type="ARBA" id="ARBA00005179"/>
    </source>
</evidence>
<evidence type="ECO:0000256" key="4">
    <source>
        <dbReference type="ARBA" id="ARBA00022617"/>
    </source>
</evidence>
<sequence>MFNRRKRQTRRGQLPPGPPGAFFIGNLLQLSGDAWIQFSEWKNVYGPIFHLNLAGQDVVVLGNNTVAADLLDRRASIYSDRPRFTVAREILSEGLFFTFLPYGTIWRKMRRVGHERLHKGVVNKFHHIQHGETIRLLADLLTNPGDWENHVRRAVGSTVYSVAYATPPLKNATDSPLYETLEFTKDVVHAAYIDGGLVELFPWFRYCPQIIAPWKQKALKASVIYSELFSGWFKHVKESQVGVVEEHQCVAAYVAAKQIQHSLSDKEASWMLAALAAGSETMSGVLAWFFLAMIQHPGIQKKAQEEIDKNVGRNRLPSFSDYDHLQYIRAIIREVMRKDPVAPLGMQHRLTEDDFYHGYLIPKGTICIPNVW</sequence>
<evidence type="ECO:0000256" key="3">
    <source>
        <dbReference type="ARBA" id="ARBA00010617"/>
    </source>
</evidence>
<evidence type="ECO:0000256" key="1">
    <source>
        <dbReference type="ARBA" id="ARBA00001971"/>
    </source>
</evidence>
<keyword evidence="10" id="KW-1185">Reference proteome</keyword>
<comment type="pathway">
    <text evidence="2">Secondary metabolite biosynthesis.</text>
</comment>
<keyword evidence="6" id="KW-0560">Oxidoreductase</keyword>
<dbReference type="Gene3D" id="1.10.630.10">
    <property type="entry name" value="Cytochrome P450"/>
    <property type="match status" value="1"/>
</dbReference>
<evidence type="ECO:0000313" key="10">
    <source>
        <dbReference type="Proteomes" id="UP000053927"/>
    </source>
</evidence>
<name>R7RWI9_STEHR</name>
<evidence type="ECO:0000256" key="6">
    <source>
        <dbReference type="ARBA" id="ARBA00023002"/>
    </source>
</evidence>
<dbReference type="GO" id="GO:0005506">
    <property type="term" value="F:iron ion binding"/>
    <property type="evidence" value="ECO:0007669"/>
    <property type="project" value="InterPro"/>
</dbReference>
<dbReference type="EMBL" id="JH687410">
    <property type="protein sequence ID" value="EIM79123.1"/>
    <property type="molecule type" value="Genomic_DNA"/>
</dbReference>
<dbReference type="InterPro" id="IPR002401">
    <property type="entry name" value="Cyt_P450_E_grp-I"/>
</dbReference>
<organism evidence="9 10">
    <name type="scientific">Stereum hirsutum (strain FP-91666)</name>
    <name type="common">White-rot fungus</name>
    <dbReference type="NCBI Taxonomy" id="721885"/>
    <lineage>
        <taxon>Eukaryota</taxon>
        <taxon>Fungi</taxon>
        <taxon>Dikarya</taxon>
        <taxon>Basidiomycota</taxon>
        <taxon>Agaricomycotina</taxon>
        <taxon>Agaricomycetes</taxon>
        <taxon>Russulales</taxon>
        <taxon>Stereaceae</taxon>
        <taxon>Stereum</taxon>
    </lineage>
</organism>
<dbReference type="Pfam" id="PF00067">
    <property type="entry name" value="p450"/>
    <property type="match status" value="1"/>
</dbReference>
<gene>
    <name evidence="9" type="ORF">STEHIDRAFT_69913</name>
</gene>
<comment type="cofactor">
    <cofactor evidence="1">
        <name>heme</name>
        <dbReference type="ChEBI" id="CHEBI:30413"/>
    </cofactor>
</comment>
<dbReference type="KEGG" id="shs:STEHIDRAFT_69913"/>
<dbReference type="GeneID" id="18806590"/>
<comment type="similarity">
    <text evidence="3">Belongs to the cytochrome P450 family.</text>
</comment>
<dbReference type="PANTHER" id="PTHR46300">
    <property type="entry name" value="P450, PUTATIVE (EUROFUNG)-RELATED-RELATED"/>
    <property type="match status" value="1"/>
</dbReference>